<organism evidence="1">
    <name type="scientific">viral metagenome</name>
    <dbReference type="NCBI Taxonomy" id="1070528"/>
    <lineage>
        <taxon>unclassified sequences</taxon>
        <taxon>metagenomes</taxon>
        <taxon>organismal metagenomes</taxon>
    </lineage>
</organism>
<dbReference type="EMBL" id="MT141214">
    <property type="protein sequence ID" value="QJA56358.1"/>
    <property type="molecule type" value="Genomic_DNA"/>
</dbReference>
<evidence type="ECO:0000313" key="1">
    <source>
        <dbReference type="EMBL" id="QJA56358.1"/>
    </source>
</evidence>
<gene>
    <name evidence="1" type="ORF">MM415B01867_0004</name>
    <name evidence="2" type="ORF">TM448B05973_0007</name>
</gene>
<name>A0A6M3IGS2_9ZZZZ</name>
<evidence type="ECO:0000313" key="2">
    <source>
        <dbReference type="EMBL" id="QJI04061.1"/>
    </source>
</evidence>
<sequence length="92" mass="10425">MTDEQREEAAALVDEDIARYHRLKEGSSEQIVTWADNRLRILYTTRTALEPKTVTREWAACLASVIQAESHYTDAADVLLVNLKTEFGIEEG</sequence>
<dbReference type="AlphaFoldDB" id="A0A6M3IGS2"/>
<proteinExistence type="predicted"/>
<accession>A0A6M3IGS2</accession>
<protein>
    <submittedName>
        <fullName evidence="1">Uncharacterized protein</fullName>
    </submittedName>
</protein>
<dbReference type="EMBL" id="MT145144">
    <property type="protein sequence ID" value="QJI04061.1"/>
    <property type="molecule type" value="Genomic_DNA"/>
</dbReference>
<reference evidence="1" key="1">
    <citation type="submission" date="2020-03" db="EMBL/GenBank/DDBJ databases">
        <title>The deep terrestrial virosphere.</title>
        <authorList>
            <person name="Holmfeldt K."/>
            <person name="Nilsson E."/>
            <person name="Simone D."/>
            <person name="Lopez-Fernandez M."/>
            <person name="Wu X."/>
            <person name="de Brujin I."/>
            <person name="Lundin D."/>
            <person name="Andersson A."/>
            <person name="Bertilsson S."/>
            <person name="Dopson M."/>
        </authorList>
    </citation>
    <scope>NUCLEOTIDE SEQUENCE</scope>
    <source>
        <strain evidence="1">MM415B01867</strain>
        <strain evidence="2">TM448B05973</strain>
    </source>
</reference>